<dbReference type="GO" id="GO:0005886">
    <property type="term" value="C:plasma membrane"/>
    <property type="evidence" value="ECO:0007669"/>
    <property type="project" value="UniProtKB-SubCell"/>
</dbReference>
<feature type="transmembrane region" description="Helical" evidence="16">
    <location>
        <begin position="503"/>
        <end position="530"/>
    </location>
</feature>
<sequence>MWTMPEAKGVSRTTRTEDEELKLVSEGCAPTTKDVKHKSKDILGEVSRTHYAIQTLDKTISNLEMELAAARAAQESILNGSPITEDLPITKSSGRRKYLMVIGINTAFSSRKRRDSVRATWMPQGDKRKKLEEEKGIIVRFVIGHSATSGGILDRAIEAEDRRHGDFLRLEHVEGYLELSAKTKAYFATAVAMWDADFYVKVDDDVHVNIATLGATLARHRSKPRIYIGCMKSGPVLAQKGVRYHEPEYWKFGEEGNKYFRHATGQLYAISKDLATYISINQHVLHKYANEDVSLGSWFIGLDAEHIDDRRLCCGTPPGSYGQVNLLPSESLVGSCYRDHNSSTDSPINDFSGDTWHRLLCHQESQRSTFAQESNFNHGIPPGSPDQISDIFKTKSACTRCMIVSGKLRQATSVLLHLTGAAAGFADLLRGSGRSTGGAGKAKTFYKKMGNVRKCPHPNPKTHRLFSQTLCDPLSVATIWLTVTNQQDNSIYGKLEFSNLTGLKYMVCISGISAGYALVAVVASWVRCLVNKAWLFFVSDQIMAYLMVTSGAAVLEILYLAYKGDRGVSWSEACSAYGRFCSRVNLALALHALALCCFLVLAVISAYRVFSMFEPPVSSKEVEEERAS</sequence>
<keyword evidence="12 16" id="KW-1133">Transmembrane helix</keyword>
<evidence type="ECO:0000256" key="6">
    <source>
        <dbReference type="ARBA" id="ARBA00008661"/>
    </source>
</evidence>
<comment type="similarity">
    <text evidence="6">Belongs to the glycosyltransferase 31 family.</text>
</comment>
<evidence type="ECO:0000259" key="18">
    <source>
        <dbReference type="Pfam" id="PF13334"/>
    </source>
</evidence>
<keyword evidence="8 19" id="KW-0328">Glycosyltransferase</keyword>
<evidence type="ECO:0000256" key="7">
    <source>
        <dbReference type="ARBA" id="ARBA00022475"/>
    </source>
</evidence>
<evidence type="ECO:0000256" key="16">
    <source>
        <dbReference type="SAM" id="Phobius"/>
    </source>
</evidence>
<comment type="similarity">
    <text evidence="5">Belongs to the Casparian strip membrane proteins (CASP) family.</text>
</comment>
<evidence type="ECO:0000256" key="8">
    <source>
        <dbReference type="ARBA" id="ARBA00022676"/>
    </source>
</evidence>
<evidence type="ECO:0000256" key="13">
    <source>
        <dbReference type="ARBA" id="ARBA00023034"/>
    </source>
</evidence>
<keyword evidence="13" id="KW-0333">Golgi apparatus</keyword>
<evidence type="ECO:0000313" key="20">
    <source>
        <dbReference type="Proteomes" id="UP000288805"/>
    </source>
</evidence>
<keyword evidence="15" id="KW-0464">Manganese</keyword>
<dbReference type="InterPro" id="IPR006459">
    <property type="entry name" value="CASP/CASPL"/>
</dbReference>
<feature type="domain" description="DUF4094" evidence="18">
    <location>
        <begin position="1"/>
        <end position="73"/>
    </location>
</feature>
<dbReference type="InterPro" id="IPR002659">
    <property type="entry name" value="Glyco_trans_31"/>
</dbReference>
<dbReference type="Gene3D" id="3.90.550.50">
    <property type="match status" value="1"/>
</dbReference>
<dbReference type="GO" id="GO:0000139">
    <property type="term" value="C:Golgi membrane"/>
    <property type="evidence" value="ECO:0007669"/>
    <property type="project" value="UniProtKB-SubCell"/>
</dbReference>
<feature type="transmembrane region" description="Helical" evidence="16">
    <location>
        <begin position="542"/>
        <end position="562"/>
    </location>
</feature>
<dbReference type="InterPro" id="IPR025298">
    <property type="entry name" value="DUF4094"/>
</dbReference>
<keyword evidence="9 19" id="KW-0808">Transferase</keyword>
<keyword evidence="14 16" id="KW-0472">Membrane</keyword>
<dbReference type="Proteomes" id="UP000288805">
    <property type="component" value="Unassembled WGS sequence"/>
</dbReference>
<comment type="caution">
    <text evidence="19">The sequence shown here is derived from an EMBL/GenBank/DDBJ whole genome shotgun (WGS) entry which is preliminary data.</text>
</comment>
<keyword evidence="11" id="KW-0735">Signal-anchor</keyword>
<feature type="transmembrane region" description="Helical" evidence="16">
    <location>
        <begin position="588"/>
        <end position="610"/>
    </location>
</feature>
<evidence type="ECO:0000256" key="4">
    <source>
        <dbReference type="ARBA" id="ARBA00004922"/>
    </source>
</evidence>
<dbReference type="Pfam" id="PF01762">
    <property type="entry name" value="Galactosyl_T"/>
    <property type="match status" value="1"/>
</dbReference>
<dbReference type="PANTHER" id="PTHR11214:SF343">
    <property type="entry name" value="BETA-1,3-GALACTOSYLTRANSFERASE 1-RELATED"/>
    <property type="match status" value="1"/>
</dbReference>
<dbReference type="Pfam" id="PF13334">
    <property type="entry name" value="DUF4094"/>
    <property type="match status" value="1"/>
</dbReference>
<evidence type="ECO:0000256" key="1">
    <source>
        <dbReference type="ARBA" id="ARBA00001936"/>
    </source>
</evidence>
<evidence type="ECO:0000256" key="3">
    <source>
        <dbReference type="ARBA" id="ARBA00004651"/>
    </source>
</evidence>
<evidence type="ECO:0000313" key="19">
    <source>
        <dbReference type="EMBL" id="RVW40221.1"/>
    </source>
</evidence>
<dbReference type="EMBL" id="QGNW01001463">
    <property type="protein sequence ID" value="RVW40221.1"/>
    <property type="molecule type" value="Genomic_DNA"/>
</dbReference>
<keyword evidence="10 16" id="KW-0812">Transmembrane</keyword>
<comment type="pathway">
    <text evidence="4">Protein modification; protein glycosylation.</text>
</comment>
<feature type="domain" description="Casparian strip membrane protein" evidence="17">
    <location>
        <begin position="473"/>
        <end position="597"/>
    </location>
</feature>
<comment type="subcellular location">
    <subcellularLocation>
        <location evidence="3">Cell membrane</location>
        <topology evidence="3">Multi-pass membrane protein</topology>
    </subcellularLocation>
    <subcellularLocation>
        <location evidence="2">Golgi apparatus membrane</location>
        <topology evidence="2">Single-pass type II membrane protein</topology>
    </subcellularLocation>
</comment>
<dbReference type="InterPro" id="IPR006702">
    <property type="entry name" value="CASP_dom"/>
</dbReference>
<evidence type="ECO:0000259" key="17">
    <source>
        <dbReference type="Pfam" id="PF04535"/>
    </source>
</evidence>
<dbReference type="UniPathway" id="UPA00378"/>
<proteinExistence type="inferred from homology"/>
<keyword evidence="7" id="KW-1003">Cell membrane</keyword>
<organism evidence="19 20">
    <name type="scientific">Vitis vinifera</name>
    <name type="common">Grape</name>
    <dbReference type="NCBI Taxonomy" id="29760"/>
    <lineage>
        <taxon>Eukaryota</taxon>
        <taxon>Viridiplantae</taxon>
        <taxon>Streptophyta</taxon>
        <taxon>Embryophyta</taxon>
        <taxon>Tracheophyta</taxon>
        <taxon>Spermatophyta</taxon>
        <taxon>Magnoliopsida</taxon>
        <taxon>eudicotyledons</taxon>
        <taxon>Gunneridae</taxon>
        <taxon>Pentapetalae</taxon>
        <taxon>rosids</taxon>
        <taxon>Vitales</taxon>
        <taxon>Vitaceae</taxon>
        <taxon>Viteae</taxon>
        <taxon>Vitis</taxon>
    </lineage>
</organism>
<evidence type="ECO:0000256" key="11">
    <source>
        <dbReference type="ARBA" id="ARBA00022968"/>
    </source>
</evidence>
<evidence type="ECO:0000256" key="5">
    <source>
        <dbReference type="ARBA" id="ARBA00007651"/>
    </source>
</evidence>
<accession>A0A438DXI0</accession>
<dbReference type="NCBIfam" id="TIGR01569">
    <property type="entry name" value="A_tha_TIGR01569"/>
    <property type="match status" value="1"/>
</dbReference>
<gene>
    <name evidence="19" type="primary">B3GALT2_4</name>
    <name evidence="19" type="ORF">CK203_078360</name>
</gene>
<protein>
    <submittedName>
        <fullName evidence="19">Putative beta-1,3-galactosyltransferase 2</fullName>
    </submittedName>
</protein>
<evidence type="ECO:0000256" key="12">
    <source>
        <dbReference type="ARBA" id="ARBA00022989"/>
    </source>
</evidence>
<reference evidence="19 20" key="1">
    <citation type="journal article" date="2018" name="PLoS Genet.">
        <title>Population sequencing reveals clonal diversity and ancestral inbreeding in the grapevine cultivar Chardonnay.</title>
        <authorList>
            <person name="Roach M.J."/>
            <person name="Johnson D.L."/>
            <person name="Bohlmann J."/>
            <person name="van Vuuren H.J."/>
            <person name="Jones S.J."/>
            <person name="Pretorius I.S."/>
            <person name="Schmidt S.A."/>
            <person name="Borneman A.R."/>
        </authorList>
    </citation>
    <scope>NUCLEOTIDE SEQUENCE [LARGE SCALE GENOMIC DNA]</scope>
    <source>
        <strain evidence="20">cv. Chardonnay</strain>
        <tissue evidence="19">Leaf</tissue>
    </source>
</reference>
<dbReference type="PANTHER" id="PTHR11214">
    <property type="entry name" value="BETA-1,3-N-ACETYLGLUCOSAMINYLTRANSFERASE"/>
    <property type="match status" value="1"/>
</dbReference>
<dbReference type="AlphaFoldDB" id="A0A438DXI0"/>
<evidence type="ECO:0000256" key="14">
    <source>
        <dbReference type="ARBA" id="ARBA00023136"/>
    </source>
</evidence>
<evidence type="ECO:0000256" key="10">
    <source>
        <dbReference type="ARBA" id="ARBA00022692"/>
    </source>
</evidence>
<comment type="cofactor">
    <cofactor evidence="1">
        <name>Mn(2+)</name>
        <dbReference type="ChEBI" id="CHEBI:29035"/>
    </cofactor>
</comment>
<evidence type="ECO:0000256" key="15">
    <source>
        <dbReference type="ARBA" id="ARBA00023211"/>
    </source>
</evidence>
<dbReference type="Pfam" id="PF04535">
    <property type="entry name" value="CASP_dom"/>
    <property type="match status" value="1"/>
</dbReference>
<evidence type="ECO:0000256" key="2">
    <source>
        <dbReference type="ARBA" id="ARBA00004323"/>
    </source>
</evidence>
<evidence type="ECO:0000256" key="9">
    <source>
        <dbReference type="ARBA" id="ARBA00022679"/>
    </source>
</evidence>
<name>A0A438DXI0_VITVI</name>
<dbReference type="FunFam" id="3.90.550.50:FF:000002">
    <property type="entry name" value="Hexosyltransferase"/>
    <property type="match status" value="1"/>
</dbReference>
<dbReference type="GO" id="GO:0016758">
    <property type="term" value="F:hexosyltransferase activity"/>
    <property type="evidence" value="ECO:0007669"/>
    <property type="project" value="InterPro"/>
</dbReference>